<evidence type="ECO:0000313" key="4">
    <source>
        <dbReference type="Proteomes" id="UP000289193"/>
    </source>
</evidence>
<dbReference type="Proteomes" id="UP000289193">
    <property type="component" value="Unassembled WGS sequence"/>
</dbReference>
<gene>
    <name evidence="1" type="ORF">ABIV_2175</name>
    <name evidence="2" type="ORF">CRV05_07625</name>
</gene>
<proteinExistence type="predicted"/>
<evidence type="ECO:0000313" key="1">
    <source>
        <dbReference type="EMBL" id="AXH13150.1"/>
    </source>
</evidence>
<dbReference type="EMBL" id="CP031217">
    <property type="protein sequence ID" value="AXH13150.1"/>
    <property type="molecule type" value="Genomic_DNA"/>
</dbReference>
<dbReference type="AlphaFoldDB" id="A0AAX2A9C8"/>
<keyword evidence="4" id="KW-1185">Reference proteome</keyword>
<evidence type="ECO:0000313" key="2">
    <source>
        <dbReference type="EMBL" id="RXK10237.1"/>
    </source>
</evidence>
<name>A0AAX2A9C8_9BACT</name>
<evidence type="ECO:0000313" key="3">
    <source>
        <dbReference type="Proteomes" id="UP000253850"/>
    </source>
</evidence>
<organism evidence="2 4">
    <name type="scientific">Halarcobacter bivalviorum</name>
    <dbReference type="NCBI Taxonomy" id="663364"/>
    <lineage>
        <taxon>Bacteria</taxon>
        <taxon>Pseudomonadati</taxon>
        <taxon>Campylobacterota</taxon>
        <taxon>Epsilonproteobacteria</taxon>
        <taxon>Campylobacterales</taxon>
        <taxon>Arcobacteraceae</taxon>
        <taxon>Halarcobacter</taxon>
    </lineage>
</organism>
<dbReference type="RefSeq" id="WP_114839944.1">
    <property type="nucleotide sequence ID" value="NZ_CP031217.1"/>
</dbReference>
<reference evidence="1 3" key="2">
    <citation type="submission" date="2018-07" db="EMBL/GenBank/DDBJ databases">
        <title>Complete genome of the Arcobacter bivalviorum type strain LMG 26154.</title>
        <authorList>
            <person name="Miller W.G."/>
            <person name="Yee E."/>
            <person name="Bono J.L."/>
        </authorList>
    </citation>
    <scope>NUCLEOTIDE SEQUENCE [LARGE SCALE GENOMIC DNA]</scope>
    <source>
        <strain evidence="1 3">LMG 26154</strain>
    </source>
</reference>
<dbReference type="KEGG" id="hbv:ABIV_2175"/>
<accession>A0AAX2A9C8</accession>
<protein>
    <recommendedName>
        <fullName evidence="5">HDOD domain-containing protein</fullName>
    </recommendedName>
</protein>
<reference evidence="2 4" key="1">
    <citation type="submission" date="2017-10" db="EMBL/GenBank/DDBJ databases">
        <title>Genomics of the genus Arcobacter.</title>
        <authorList>
            <person name="Perez-Cataluna A."/>
            <person name="Figueras M.J."/>
        </authorList>
    </citation>
    <scope>NUCLEOTIDE SEQUENCE [LARGE SCALE GENOMIC DNA]</scope>
    <source>
        <strain evidence="2 4">CECT 7835</strain>
    </source>
</reference>
<sequence>MQEDMPNFISNFKEEDPINKIIFNIISLIKTNHDYELAIDLIKQNNIKLEDIVSRSVRLSLVDFVKLADLMILNKGK</sequence>
<dbReference type="Proteomes" id="UP000253850">
    <property type="component" value="Chromosome"/>
</dbReference>
<dbReference type="EMBL" id="PDKM01000003">
    <property type="protein sequence ID" value="RXK10237.1"/>
    <property type="molecule type" value="Genomic_DNA"/>
</dbReference>
<evidence type="ECO:0008006" key="5">
    <source>
        <dbReference type="Google" id="ProtNLM"/>
    </source>
</evidence>